<dbReference type="Pfam" id="PF05954">
    <property type="entry name" value="Phage_GPD"/>
    <property type="match status" value="1"/>
</dbReference>
<comment type="caution">
    <text evidence="1">The sequence shown here is derived from an EMBL/GenBank/DDBJ whole genome shotgun (WGS) entry which is preliminary data.</text>
</comment>
<evidence type="ECO:0000313" key="2">
    <source>
        <dbReference type="EMBL" id="TSE20333.1"/>
    </source>
</evidence>
<sequence length="341" mass="36638">MRPAFRILAGRADVTAAIRERLLELAIVDEAGIESDELRLTLDDRRGEDGAIAQLPGIGARLEVALGYEETGIIPMGVFLVDEIELSSPPATLVVAARAAELSGPLRSPKTRSFDGLTLGELARRIAAEHGMQARIDAALDGVALGHIDQTAESDIALLTRLAALYDAIVKPAGGLLVVARRAAGQSASGQAMPVIELKARDLIEWRYRHSARRPAGSGKPEDGSSTPAKGGVKAYWWDFEAGQRQEVTVGRPPYAELKHVHVSREKALAAAQAALRTGARQQGELSLTLPGDARLVAECRLRLRLRPGVPEAWVVSRAEHRFGPQGYVTQLECNLPNPES</sequence>
<dbReference type="EMBL" id="VJNC01000013">
    <property type="protein sequence ID" value="TSE20333.1"/>
    <property type="molecule type" value="Genomic_DNA"/>
</dbReference>
<dbReference type="Proteomes" id="UP000315577">
    <property type="component" value="Unassembled WGS sequence"/>
</dbReference>
<dbReference type="EMBL" id="SMAH01000004">
    <property type="protein sequence ID" value="TCS98741.1"/>
    <property type="molecule type" value="Genomic_DNA"/>
</dbReference>
<dbReference type="SUPFAM" id="SSF69279">
    <property type="entry name" value="Phage tail proteins"/>
    <property type="match status" value="1"/>
</dbReference>
<keyword evidence="4" id="KW-1185">Reference proteome</keyword>
<reference evidence="1 3" key="1">
    <citation type="submission" date="2019-03" db="EMBL/GenBank/DDBJ databases">
        <title>Genomic Encyclopedia of Type Strains, Phase IV (KMG-IV): sequencing the most valuable type-strain genomes for metagenomic binning, comparative biology and taxonomic classification.</title>
        <authorList>
            <person name="Goeker M."/>
        </authorList>
    </citation>
    <scope>NUCLEOTIDE SEQUENCE [LARGE SCALE GENOMIC DNA]</scope>
    <source>
        <strain evidence="1 3">DSM 12034</strain>
    </source>
</reference>
<name>A0A4R3LEZ2_9BURK</name>
<reference evidence="2 4" key="2">
    <citation type="submission" date="2019-07" db="EMBL/GenBank/DDBJ databases">
        <title>Tepidimonas ignava SPS-1037 draft genome.</title>
        <authorList>
            <person name="Da Costa M.S."/>
            <person name="Froufe H.J.C."/>
            <person name="Egas C."/>
            <person name="Albuquerque L."/>
        </authorList>
    </citation>
    <scope>NUCLEOTIDE SEQUENCE [LARGE SCALE GENOMIC DNA]</scope>
    <source>
        <strain evidence="2 4">SPS-1037</strain>
    </source>
</reference>
<dbReference type="RefSeq" id="WP_132962059.1">
    <property type="nucleotide sequence ID" value="NZ_SMAH01000004.1"/>
</dbReference>
<organism evidence="1 3">
    <name type="scientific">Tepidimonas ignava</name>
    <dbReference type="NCBI Taxonomy" id="114249"/>
    <lineage>
        <taxon>Bacteria</taxon>
        <taxon>Pseudomonadati</taxon>
        <taxon>Pseudomonadota</taxon>
        <taxon>Betaproteobacteria</taxon>
        <taxon>Burkholderiales</taxon>
        <taxon>Tepidimonas</taxon>
    </lineage>
</organism>
<protein>
    <submittedName>
        <fullName evidence="2">Phage late control D protein (GPD)</fullName>
    </submittedName>
</protein>
<evidence type="ECO:0000313" key="4">
    <source>
        <dbReference type="Proteomes" id="UP000315577"/>
    </source>
</evidence>
<gene>
    <name evidence="1" type="ORF">EDC36_104165</name>
    <name evidence="2" type="ORF">Tigna_01964</name>
</gene>
<proteinExistence type="predicted"/>
<evidence type="ECO:0000313" key="1">
    <source>
        <dbReference type="EMBL" id="TCS98741.1"/>
    </source>
</evidence>
<dbReference type="OrthoDB" id="4070623at2"/>
<evidence type="ECO:0000313" key="3">
    <source>
        <dbReference type="Proteomes" id="UP000295536"/>
    </source>
</evidence>
<accession>A0A4R3LEZ2</accession>
<dbReference type="AlphaFoldDB" id="A0A4R3LEZ2"/>
<dbReference type="Proteomes" id="UP000295536">
    <property type="component" value="Unassembled WGS sequence"/>
</dbReference>